<accession>A0A4P7XE32</accession>
<keyword evidence="4" id="KW-1185">Reference proteome</keyword>
<evidence type="ECO:0000256" key="2">
    <source>
        <dbReference type="SAM" id="SignalP"/>
    </source>
</evidence>
<dbReference type="OrthoDB" id="6387823at2"/>
<evidence type="ECO:0000313" key="3">
    <source>
        <dbReference type="EMBL" id="QCF24865.1"/>
    </source>
</evidence>
<keyword evidence="2" id="KW-0732">Signal</keyword>
<gene>
    <name evidence="3" type="ORF">soil367_02255</name>
</gene>
<dbReference type="KEGG" id="hmi:soil367_02255"/>
<dbReference type="PROSITE" id="PS51257">
    <property type="entry name" value="PROKAR_LIPOPROTEIN"/>
    <property type="match status" value="1"/>
</dbReference>
<evidence type="ECO:0008006" key="5">
    <source>
        <dbReference type="Google" id="ProtNLM"/>
    </source>
</evidence>
<evidence type="ECO:0000256" key="1">
    <source>
        <dbReference type="SAM" id="MobiDB-lite"/>
    </source>
</evidence>
<feature type="signal peptide" evidence="2">
    <location>
        <begin position="1"/>
        <end position="22"/>
    </location>
</feature>
<evidence type="ECO:0000313" key="4">
    <source>
        <dbReference type="Proteomes" id="UP000298049"/>
    </source>
</evidence>
<sequence length="78" mass="8874">MCRQMVLVVLVLLGGCSSKAVYDNIQLNNRLACNEVPPPRYEECIERTSQPYEAYERARKEDVIRERSRTAPAAEGTD</sequence>
<dbReference type="RefSeq" id="WP_136546499.1">
    <property type="nucleotide sequence ID" value="NZ_CP031093.1"/>
</dbReference>
<dbReference type="AlphaFoldDB" id="A0A4P7XE32"/>
<reference evidence="3 4" key="1">
    <citation type="submission" date="2018-07" db="EMBL/GenBank/DDBJ databases">
        <title>Marsedoiliclastica nanhaica gen. nov. sp. nov., a novel marine hydrocarbonoclastic bacterium isolated from an in-situ enriched hydrocarbon-degrading consortium in deep-sea sediment.</title>
        <authorList>
            <person name="Dong C."/>
            <person name="Ma T."/>
            <person name="Liu R."/>
            <person name="Shao Z."/>
        </authorList>
    </citation>
    <scope>NUCLEOTIDE SEQUENCE [LARGE SCALE GENOMIC DNA]</scope>
    <source>
        <strain evidence="4">soil36-7</strain>
    </source>
</reference>
<protein>
    <recommendedName>
        <fullName evidence="5">Lipoprotein</fullName>
    </recommendedName>
</protein>
<feature type="chain" id="PRO_5020402851" description="Lipoprotein" evidence="2">
    <location>
        <begin position="23"/>
        <end position="78"/>
    </location>
</feature>
<dbReference type="EMBL" id="CP031093">
    <property type="protein sequence ID" value="QCF24865.1"/>
    <property type="molecule type" value="Genomic_DNA"/>
</dbReference>
<proteinExistence type="predicted"/>
<feature type="compositionally biased region" description="Basic and acidic residues" evidence="1">
    <location>
        <begin position="56"/>
        <end position="69"/>
    </location>
</feature>
<name>A0A4P7XE32_9ALTE</name>
<dbReference type="Proteomes" id="UP000298049">
    <property type="component" value="Chromosome"/>
</dbReference>
<organism evidence="3 4">
    <name type="scientific">Hydrocarboniclastica marina</name>
    <dbReference type="NCBI Taxonomy" id="2259620"/>
    <lineage>
        <taxon>Bacteria</taxon>
        <taxon>Pseudomonadati</taxon>
        <taxon>Pseudomonadota</taxon>
        <taxon>Gammaproteobacteria</taxon>
        <taxon>Alteromonadales</taxon>
        <taxon>Alteromonadaceae</taxon>
        <taxon>Hydrocarboniclastica</taxon>
    </lineage>
</organism>
<feature type="region of interest" description="Disordered" evidence="1">
    <location>
        <begin position="56"/>
        <end position="78"/>
    </location>
</feature>